<dbReference type="Proteomes" id="UP000002640">
    <property type="component" value="Unassembled WGS sequence"/>
</dbReference>
<feature type="compositionally biased region" description="Low complexity" evidence="1">
    <location>
        <begin position="312"/>
        <end position="324"/>
    </location>
</feature>
<feature type="region of interest" description="Disordered" evidence="1">
    <location>
        <begin position="312"/>
        <end position="339"/>
    </location>
</feature>
<dbReference type="RefSeq" id="XP_009525496.1">
    <property type="nucleotide sequence ID" value="XM_009527201.1"/>
</dbReference>
<evidence type="ECO:0000313" key="4">
    <source>
        <dbReference type="Proteomes" id="UP000002640"/>
    </source>
</evidence>
<name>G4ZCE5_PHYSP</name>
<evidence type="ECO:0000259" key="2">
    <source>
        <dbReference type="Pfam" id="PF03184"/>
    </source>
</evidence>
<dbReference type="Pfam" id="PF03184">
    <property type="entry name" value="DDE_1"/>
    <property type="match status" value="1"/>
</dbReference>
<evidence type="ECO:0000313" key="3">
    <source>
        <dbReference type="EMBL" id="EGZ16438.1"/>
    </source>
</evidence>
<dbReference type="EMBL" id="JH159154">
    <property type="protein sequence ID" value="EGZ16438.1"/>
    <property type="molecule type" value="Genomic_DNA"/>
</dbReference>
<dbReference type="KEGG" id="psoj:PHYSODRAFT_502225"/>
<feature type="domain" description="DDE-1" evidence="2">
    <location>
        <begin position="249"/>
        <end position="334"/>
    </location>
</feature>
<organism evidence="3 4">
    <name type="scientific">Phytophthora sojae (strain P6497)</name>
    <name type="common">Soybean stem and root rot agent</name>
    <name type="synonym">Phytophthora megasperma f. sp. glycines</name>
    <dbReference type="NCBI Taxonomy" id="1094619"/>
    <lineage>
        <taxon>Eukaryota</taxon>
        <taxon>Sar</taxon>
        <taxon>Stramenopiles</taxon>
        <taxon>Oomycota</taxon>
        <taxon>Peronosporomycetes</taxon>
        <taxon>Peronosporales</taxon>
        <taxon>Peronosporaceae</taxon>
        <taxon>Phytophthora</taxon>
    </lineage>
</organism>
<accession>G4ZCE5</accession>
<dbReference type="InParanoid" id="G4ZCE5"/>
<reference evidence="3 4" key="1">
    <citation type="journal article" date="2006" name="Science">
        <title>Phytophthora genome sequences uncover evolutionary origins and mechanisms of pathogenesis.</title>
        <authorList>
            <person name="Tyler B.M."/>
            <person name="Tripathy S."/>
            <person name="Zhang X."/>
            <person name="Dehal P."/>
            <person name="Jiang R.H."/>
            <person name="Aerts A."/>
            <person name="Arredondo F.D."/>
            <person name="Baxter L."/>
            <person name="Bensasson D."/>
            <person name="Beynon J.L."/>
            <person name="Chapman J."/>
            <person name="Damasceno C.M."/>
            <person name="Dorrance A.E."/>
            <person name="Dou D."/>
            <person name="Dickerman A.W."/>
            <person name="Dubchak I.L."/>
            <person name="Garbelotto M."/>
            <person name="Gijzen M."/>
            <person name="Gordon S.G."/>
            <person name="Govers F."/>
            <person name="Grunwald N.J."/>
            <person name="Huang W."/>
            <person name="Ivors K.L."/>
            <person name="Jones R.W."/>
            <person name="Kamoun S."/>
            <person name="Krampis K."/>
            <person name="Lamour K.H."/>
            <person name="Lee M.K."/>
            <person name="McDonald W.H."/>
            <person name="Medina M."/>
            <person name="Meijer H.J."/>
            <person name="Nordberg E.K."/>
            <person name="Maclean D.J."/>
            <person name="Ospina-Giraldo M.D."/>
            <person name="Morris P.F."/>
            <person name="Phuntumart V."/>
            <person name="Putnam N.H."/>
            <person name="Rash S."/>
            <person name="Rose J.K."/>
            <person name="Sakihama Y."/>
            <person name="Salamov A.A."/>
            <person name="Savidor A."/>
            <person name="Scheuring C.F."/>
            <person name="Smith B.M."/>
            <person name="Sobral B.W."/>
            <person name="Terry A."/>
            <person name="Torto-Alalibo T.A."/>
            <person name="Win J."/>
            <person name="Xu Z."/>
            <person name="Zhang H."/>
            <person name="Grigoriev I.V."/>
            <person name="Rokhsar D.S."/>
            <person name="Boore J.L."/>
        </authorList>
    </citation>
    <scope>NUCLEOTIDE SEQUENCE [LARGE SCALE GENOMIC DNA]</scope>
    <source>
        <strain evidence="3 4">P6497</strain>
    </source>
</reference>
<dbReference type="GeneID" id="20658070"/>
<protein>
    <recommendedName>
        <fullName evidence="2">DDE-1 domain-containing protein</fullName>
    </recommendedName>
</protein>
<proteinExistence type="predicted"/>
<keyword evidence="4" id="KW-1185">Reference proteome</keyword>
<dbReference type="AlphaFoldDB" id="G4ZCE5"/>
<sequence length="339" mass="38117">MEKHEETQGVKDMFAKAVAGFPTIFNSATASANLAKAIDWWAKKDLILGAERGVISGRGRPRSAWVTWLYSKLLDEFDRLHKLGVKFEPPLLLQLAKQILRDGEGEYTHMSVDAKQTLIIEKINSRWIQCFMEAHQIVLRTQTGKRQLSQPKILHIEKEVAFHLGELQRGFADGSLDENAIENIDETHFVIDFDTGKTLGFSGEQQTKYADVVSGGEGMTMVVRLLGGASARPPPSPMMIFMNAEGKHPIRGVPDYTPGVCYRSSKKGWMTQRLFRNYLSERKAMRADPHDRNKTIYLDNCSKPTNVKMNSTQSMQISSSSLQMPPTCASQQIPSSLRR</sequence>
<dbReference type="GO" id="GO:0003676">
    <property type="term" value="F:nucleic acid binding"/>
    <property type="evidence" value="ECO:0007669"/>
    <property type="project" value="InterPro"/>
</dbReference>
<dbReference type="InterPro" id="IPR004875">
    <property type="entry name" value="DDE_SF_endonuclease_dom"/>
</dbReference>
<evidence type="ECO:0000256" key="1">
    <source>
        <dbReference type="SAM" id="MobiDB-lite"/>
    </source>
</evidence>
<gene>
    <name evidence="3" type="ORF">PHYSODRAFT_502225</name>
</gene>
<feature type="compositionally biased region" description="Polar residues" evidence="1">
    <location>
        <begin position="328"/>
        <end position="339"/>
    </location>
</feature>